<comment type="function">
    <text evidence="7">Hydrolyzes ribosome-free peptidyl-tRNAs (with 1 or more amino acids incorporated), which drop off the ribosome during protein synthesis, or as a result of ribosome stalling.</text>
</comment>
<evidence type="ECO:0000313" key="10">
    <source>
        <dbReference type="EMBL" id="SEK68623.1"/>
    </source>
</evidence>
<dbReference type="PROSITE" id="PS01196">
    <property type="entry name" value="PEPT_TRNA_HYDROL_2"/>
    <property type="match status" value="1"/>
</dbReference>
<dbReference type="OrthoDB" id="9800507at2"/>
<evidence type="ECO:0000256" key="6">
    <source>
        <dbReference type="ARBA" id="ARBA00050038"/>
    </source>
</evidence>
<dbReference type="GO" id="GO:0005737">
    <property type="term" value="C:cytoplasm"/>
    <property type="evidence" value="ECO:0007669"/>
    <property type="project" value="UniProtKB-SubCell"/>
</dbReference>
<comment type="catalytic activity">
    <reaction evidence="7 8">
        <text>an N-acyl-L-alpha-aminoacyl-tRNA + H2O = an N-acyl-L-amino acid + a tRNA + H(+)</text>
        <dbReference type="Rhea" id="RHEA:54448"/>
        <dbReference type="Rhea" id="RHEA-COMP:10123"/>
        <dbReference type="Rhea" id="RHEA-COMP:13883"/>
        <dbReference type="ChEBI" id="CHEBI:15377"/>
        <dbReference type="ChEBI" id="CHEBI:15378"/>
        <dbReference type="ChEBI" id="CHEBI:59874"/>
        <dbReference type="ChEBI" id="CHEBI:78442"/>
        <dbReference type="ChEBI" id="CHEBI:138191"/>
        <dbReference type="EC" id="3.1.1.29"/>
    </reaction>
</comment>
<dbReference type="PANTHER" id="PTHR17224:SF1">
    <property type="entry name" value="PEPTIDYL-TRNA HYDROLASE"/>
    <property type="match status" value="1"/>
</dbReference>
<dbReference type="NCBIfam" id="TIGR00447">
    <property type="entry name" value="pth"/>
    <property type="match status" value="1"/>
</dbReference>
<dbReference type="CDD" id="cd00462">
    <property type="entry name" value="PTH"/>
    <property type="match status" value="1"/>
</dbReference>
<proteinExistence type="inferred from homology"/>
<dbReference type="HAMAP" id="MF_00083">
    <property type="entry name" value="Pept_tRNA_hydro_bact"/>
    <property type="match status" value="1"/>
</dbReference>
<feature type="binding site" evidence="7">
    <location>
        <position position="68"/>
    </location>
    <ligand>
        <name>tRNA</name>
        <dbReference type="ChEBI" id="CHEBI:17843"/>
    </ligand>
</feature>
<dbReference type="Gene3D" id="3.40.50.1470">
    <property type="entry name" value="Peptidyl-tRNA hydrolase"/>
    <property type="match status" value="1"/>
</dbReference>
<keyword evidence="2 7" id="KW-0820">tRNA-binding</keyword>
<dbReference type="InterPro" id="IPR018171">
    <property type="entry name" value="Pept_tRNA_hydro_CS"/>
</dbReference>
<keyword evidence="11" id="KW-1185">Reference proteome</keyword>
<dbReference type="EC" id="3.1.1.29" evidence="1 7"/>
<protein>
    <recommendedName>
        <fullName evidence="6 7">Peptidyl-tRNA hydrolase</fullName>
        <shortName evidence="7">Pth</shortName>
        <ecNumber evidence="1 7">3.1.1.29</ecNumber>
    </recommendedName>
</protein>
<comment type="function">
    <text evidence="7">Catalyzes the release of premature peptidyl moieties from peptidyl-tRNA molecules trapped in stalled 50S ribosomal subunits, and thus maintains levels of free tRNAs and 50S ribosomes.</text>
</comment>
<name>A0A1H7J1J2_9SPHI</name>
<dbReference type="PROSITE" id="PS01195">
    <property type="entry name" value="PEPT_TRNA_HYDROL_1"/>
    <property type="match status" value="1"/>
</dbReference>
<evidence type="ECO:0000256" key="4">
    <source>
        <dbReference type="ARBA" id="ARBA00022884"/>
    </source>
</evidence>
<dbReference type="InterPro" id="IPR001328">
    <property type="entry name" value="Pept_tRNA_hydro"/>
</dbReference>
<dbReference type="SUPFAM" id="SSF53178">
    <property type="entry name" value="Peptidyl-tRNA hydrolase-like"/>
    <property type="match status" value="1"/>
</dbReference>
<feature type="site" description="Discriminates between blocked and unblocked aminoacyl-tRNA" evidence="7">
    <location>
        <position position="12"/>
    </location>
</feature>
<reference evidence="11" key="1">
    <citation type="submission" date="2016-10" db="EMBL/GenBank/DDBJ databases">
        <authorList>
            <person name="Varghese N."/>
            <person name="Submissions S."/>
        </authorList>
    </citation>
    <scope>NUCLEOTIDE SEQUENCE [LARGE SCALE GENOMIC DNA]</scope>
    <source>
        <strain evidence="11">Jip14</strain>
    </source>
</reference>
<dbReference type="GO" id="GO:0004045">
    <property type="term" value="F:peptidyl-tRNA hydrolase activity"/>
    <property type="evidence" value="ECO:0007669"/>
    <property type="project" value="UniProtKB-UniRule"/>
</dbReference>
<keyword evidence="3 7" id="KW-0378">Hydrolase</keyword>
<dbReference type="GO" id="GO:0006515">
    <property type="term" value="P:protein quality control for misfolded or incompletely synthesized proteins"/>
    <property type="evidence" value="ECO:0007669"/>
    <property type="project" value="UniProtKB-UniRule"/>
</dbReference>
<dbReference type="AlphaFoldDB" id="A0A1H7J1J2"/>
<keyword evidence="7" id="KW-0963">Cytoplasm</keyword>
<feature type="binding site" evidence="7">
    <location>
        <position position="114"/>
    </location>
    <ligand>
        <name>tRNA</name>
        <dbReference type="ChEBI" id="CHEBI:17843"/>
    </ligand>
</feature>
<sequence>MAKKQLIVGLGNIGQEYADTRHNIGFMVADELAKQAGTTFSTLRHAFYTEYRQRGSSVYLIKPTTYMNLSGKAVNYWMHELKIPLEDILVIVDDLALPFGKIRLRSKGSSAGHNGLKSIEALCGGQGYPRLRFGIGDNFPKGRQVDYVLSGFDGDELPELPSLIERSVQMVNSFVHVGVELTMTQFNK</sequence>
<dbReference type="InterPro" id="IPR036416">
    <property type="entry name" value="Pept_tRNA_hydro_sf"/>
</dbReference>
<comment type="similarity">
    <text evidence="5 7 9">Belongs to the PTH family.</text>
</comment>
<feature type="active site" description="Proton acceptor" evidence="7">
    <location>
        <position position="22"/>
    </location>
</feature>
<feature type="binding site" evidence="7">
    <location>
        <position position="66"/>
    </location>
    <ligand>
        <name>tRNA</name>
        <dbReference type="ChEBI" id="CHEBI:17843"/>
    </ligand>
</feature>
<evidence type="ECO:0000256" key="5">
    <source>
        <dbReference type="ARBA" id="ARBA00038063"/>
    </source>
</evidence>
<dbReference type="RefSeq" id="WP_090603628.1">
    <property type="nucleotide sequence ID" value="NZ_FNZR01000002.1"/>
</dbReference>
<dbReference type="Pfam" id="PF01195">
    <property type="entry name" value="Pept_tRNA_hydro"/>
    <property type="match status" value="1"/>
</dbReference>
<organism evidence="10 11">
    <name type="scientific">Parapedobacter koreensis</name>
    <dbReference type="NCBI Taxonomy" id="332977"/>
    <lineage>
        <taxon>Bacteria</taxon>
        <taxon>Pseudomonadati</taxon>
        <taxon>Bacteroidota</taxon>
        <taxon>Sphingobacteriia</taxon>
        <taxon>Sphingobacteriales</taxon>
        <taxon>Sphingobacteriaceae</taxon>
        <taxon>Parapedobacter</taxon>
    </lineage>
</organism>
<dbReference type="GO" id="GO:0072344">
    <property type="term" value="P:rescue of stalled ribosome"/>
    <property type="evidence" value="ECO:0007669"/>
    <property type="project" value="UniProtKB-UniRule"/>
</dbReference>
<gene>
    <name evidence="7" type="primary">pth</name>
    <name evidence="10" type="ORF">SAMN05421740_102432</name>
</gene>
<dbReference type="PANTHER" id="PTHR17224">
    <property type="entry name" value="PEPTIDYL-TRNA HYDROLASE"/>
    <property type="match status" value="1"/>
</dbReference>
<dbReference type="STRING" id="332977.SAMN05421740_102432"/>
<dbReference type="FunFam" id="3.40.50.1470:FF:000001">
    <property type="entry name" value="Peptidyl-tRNA hydrolase"/>
    <property type="match status" value="1"/>
</dbReference>
<dbReference type="GO" id="GO:0000049">
    <property type="term" value="F:tRNA binding"/>
    <property type="evidence" value="ECO:0007669"/>
    <property type="project" value="UniProtKB-UniRule"/>
</dbReference>
<keyword evidence="4 7" id="KW-0694">RNA-binding</keyword>
<evidence type="ECO:0000313" key="11">
    <source>
        <dbReference type="Proteomes" id="UP000198916"/>
    </source>
</evidence>
<comment type="subcellular location">
    <subcellularLocation>
        <location evidence="7">Cytoplasm</location>
    </subcellularLocation>
</comment>
<feature type="site" description="Stabilizes the basic form of H active site to accept a proton" evidence="7">
    <location>
        <position position="93"/>
    </location>
</feature>
<dbReference type="Proteomes" id="UP000198916">
    <property type="component" value="Unassembled WGS sequence"/>
</dbReference>
<evidence type="ECO:0000256" key="9">
    <source>
        <dbReference type="RuleBase" id="RU004320"/>
    </source>
</evidence>
<evidence type="ECO:0000256" key="8">
    <source>
        <dbReference type="RuleBase" id="RU000673"/>
    </source>
</evidence>
<evidence type="ECO:0000256" key="1">
    <source>
        <dbReference type="ARBA" id="ARBA00013260"/>
    </source>
</evidence>
<comment type="subunit">
    <text evidence="7">Monomer.</text>
</comment>
<dbReference type="EMBL" id="FNZR01000002">
    <property type="protein sequence ID" value="SEK68623.1"/>
    <property type="molecule type" value="Genomic_DNA"/>
</dbReference>
<evidence type="ECO:0000256" key="2">
    <source>
        <dbReference type="ARBA" id="ARBA00022555"/>
    </source>
</evidence>
<evidence type="ECO:0000256" key="3">
    <source>
        <dbReference type="ARBA" id="ARBA00022801"/>
    </source>
</evidence>
<accession>A0A1H7J1J2</accession>
<feature type="binding site" evidence="7">
    <location>
        <position position="17"/>
    </location>
    <ligand>
        <name>tRNA</name>
        <dbReference type="ChEBI" id="CHEBI:17843"/>
    </ligand>
</feature>
<evidence type="ECO:0000256" key="7">
    <source>
        <dbReference type="HAMAP-Rule" id="MF_00083"/>
    </source>
</evidence>